<gene>
    <name evidence="2" type="ORF">NEMVEDRAFT_v1g222047</name>
</gene>
<feature type="region of interest" description="Disordered" evidence="1">
    <location>
        <begin position="65"/>
        <end position="126"/>
    </location>
</feature>
<feature type="compositionally biased region" description="Polar residues" evidence="1">
    <location>
        <begin position="88"/>
        <end position="97"/>
    </location>
</feature>
<dbReference type="AlphaFoldDB" id="A7T432"/>
<dbReference type="HOGENOM" id="CLU_957441_0_0_1"/>
<feature type="region of interest" description="Disordered" evidence="1">
    <location>
        <begin position="160"/>
        <end position="268"/>
    </location>
</feature>
<evidence type="ECO:0000313" key="3">
    <source>
        <dbReference type="Proteomes" id="UP000001593"/>
    </source>
</evidence>
<proteinExistence type="predicted"/>
<evidence type="ECO:0000313" key="2">
    <source>
        <dbReference type="EMBL" id="EDO29282.1"/>
    </source>
</evidence>
<feature type="compositionally biased region" description="Basic and acidic residues" evidence="1">
    <location>
        <begin position="65"/>
        <end position="75"/>
    </location>
</feature>
<sequence length="291" mass="32982">MPPIGASMEEFQNCDTDVEHILNRIKMLEREANACLAARASTRRRQDLSRHRRVISGASRLEPLHCEAPDRRAENGEESDGCNEGQAGENTEWNNSFHLRADSDEKRFFKSNDEEGRGEEKDSQNRRATILALYNWQMGHLDQEPPGGEKWRNALQHFSRHVDHNPHGGGGEPRVGVEWGNGSQHPTRHVDQDTLGGGDEPSGEVEWGARPQHPSRLGLDIPGWQEGTQEPTEGRYSEVTIEGRGSEFTTEGRGSELTTEGRHSELSTEDIDERYRQWRSRTGHLRTYKGR</sequence>
<protein>
    <submittedName>
        <fullName evidence="2">Uncharacterized protein</fullName>
    </submittedName>
</protein>
<dbReference type="EMBL" id="DS470745">
    <property type="protein sequence ID" value="EDO29282.1"/>
    <property type="molecule type" value="Genomic_DNA"/>
</dbReference>
<keyword evidence="3" id="KW-1185">Reference proteome</keyword>
<accession>A7T432</accession>
<dbReference type="InParanoid" id="A7T432"/>
<reference evidence="2 3" key="1">
    <citation type="journal article" date="2007" name="Science">
        <title>Sea anemone genome reveals ancestral eumetazoan gene repertoire and genomic organization.</title>
        <authorList>
            <person name="Putnam N.H."/>
            <person name="Srivastava M."/>
            <person name="Hellsten U."/>
            <person name="Dirks B."/>
            <person name="Chapman J."/>
            <person name="Salamov A."/>
            <person name="Terry A."/>
            <person name="Shapiro H."/>
            <person name="Lindquist E."/>
            <person name="Kapitonov V.V."/>
            <person name="Jurka J."/>
            <person name="Genikhovich G."/>
            <person name="Grigoriev I.V."/>
            <person name="Lucas S.M."/>
            <person name="Steele R.E."/>
            <person name="Finnerty J.R."/>
            <person name="Technau U."/>
            <person name="Martindale M.Q."/>
            <person name="Rokhsar D.S."/>
        </authorList>
    </citation>
    <scope>NUCLEOTIDE SEQUENCE [LARGE SCALE GENOMIC DNA]</scope>
    <source>
        <strain evidence="3">CH2 X CH6</strain>
    </source>
</reference>
<organism evidence="2 3">
    <name type="scientific">Nematostella vectensis</name>
    <name type="common">Starlet sea anemone</name>
    <dbReference type="NCBI Taxonomy" id="45351"/>
    <lineage>
        <taxon>Eukaryota</taxon>
        <taxon>Metazoa</taxon>
        <taxon>Cnidaria</taxon>
        <taxon>Anthozoa</taxon>
        <taxon>Hexacorallia</taxon>
        <taxon>Actiniaria</taxon>
        <taxon>Edwardsiidae</taxon>
        <taxon>Nematostella</taxon>
    </lineage>
</organism>
<name>A7T432_NEMVE</name>
<feature type="compositionally biased region" description="Basic and acidic residues" evidence="1">
    <location>
        <begin position="99"/>
        <end position="125"/>
    </location>
</feature>
<dbReference type="Proteomes" id="UP000001593">
    <property type="component" value="Unassembled WGS sequence"/>
</dbReference>
<evidence type="ECO:0000256" key="1">
    <source>
        <dbReference type="SAM" id="MobiDB-lite"/>
    </source>
</evidence>